<keyword evidence="1" id="KW-0325">Glycoprotein</keyword>
<dbReference type="PANTHER" id="PTHR11559">
    <property type="entry name" value="CARBOXYLESTERASE"/>
    <property type="match status" value="1"/>
</dbReference>
<evidence type="ECO:0000313" key="3">
    <source>
        <dbReference type="EMBL" id="ABM55396.1"/>
    </source>
</evidence>
<organism evidence="3">
    <name type="scientific">Xenopsylla cheopis</name>
    <name type="common">Oriental rat flea</name>
    <name type="synonym">Pulex cheopis</name>
    <dbReference type="NCBI Taxonomy" id="163159"/>
    <lineage>
        <taxon>Eukaryota</taxon>
        <taxon>Metazoa</taxon>
        <taxon>Ecdysozoa</taxon>
        <taxon>Arthropoda</taxon>
        <taxon>Hexapoda</taxon>
        <taxon>Insecta</taxon>
        <taxon>Pterygota</taxon>
        <taxon>Neoptera</taxon>
        <taxon>Endopterygota</taxon>
        <taxon>Siphonaptera</taxon>
        <taxon>Pulicidae</taxon>
        <taxon>Xenopsyllinae</taxon>
        <taxon>Xenopsylla</taxon>
    </lineage>
</organism>
<accession>A2IA76</accession>
<reference evidence="3" key="1">
    <citation type="journal article" date="2007" name="BMC Genomics">
        <title>An insight into the sialome of the oriental rat flea, Xenopsylla cheopis (Rots).</title>
        <authorList>
            <person name="Andersen J.F."/>
            <person name="Hinnebusch B.J."/>
            <person name="Lucas D.A."/>
            <person name="Conrads T.P."/>
            <person name="Veenstra T.D."/>
            <person name="Pham V.M."/>
            <person name="Ribeiro J.M."/>
        </authorList>
    </citation>
    <scope>NUCLEOTIDE SEQUENCE</scope>
    <source>
        <tissue evidence="3">Salivary gland</tissue>
    </source>
</reference>
<dbReference type="Pfam" id="PF00135">
    <property type="entry name" value="COesterase"/>
    <property type="match status" value="1"/>
</dbReference>
<dbReference type="AlphaFoldDB" id="A2IA76"/>
<dbReference type="Gene3D" id="3.40.50.1820">
    <property type="entry name" value="alpha/beta hydrolase"/>
    <property type="match status" value="1"/>
</dbReference>
<dbReference type="InterPro" id="IPR002018">
    <property type="entry name" value="CarbesteraseB"/>
</dbReference>
<sequence length="227" mass="26248">MGKRSKFPDKQVLMGYNSAEGLLALSRLDKDPKEIDNTLEDPERVIPDSFKLRSRGSEESVKKAIKNMLESYTQTDNTRKYIDLMGDAWFDYGIFRTLQSIIKTNDRSKNTYFYKLSDDSYSVYKTYILTKYKNQPGVCHGDDLGYLFKMYYAGFVPLPIPRGGHKTNQILVKFWVNFAKNGDPNSSTDETLKDITWQPVNKNNIKYLDITKDSTPSMTSYTKDEKK</sequence>
<dbReference type="SUPFAM" id="SSF53474">
    <property type="entry name" value="alpha/beta-Hydrolases"/>
    <property type="match status" value="1"/>
</dbReference>
<evidence type="ECO:0000259" key="2">
    <source>
        <dbReference type="Pfam" id="PF00135"/>
    </source>
</evidence>
<proteinExistence type="evidence at transcript level"/>
<dbReference type="InterPro" id="IPR029058">
    <property type="entry name" value="AB_hydrolase_fold"/>
</dbReference>
<protein>
    <submittedName>
        <fullName evidence="3">Putative truncated esterase</fullName>
    </submittedName>
</protein>
<dbReference type="EMBL" id="EF179390">
    <property type="protein sequence ID" value="ABM55396.1"/>
    <property type="molecule type" value="mRNA"/>
</dbReference>
<evidence type="ECO:0000256" key="1">
    <source>
        <dbReference type="ARBA" id="ARBA00023180"/>
    </source>
</evidence>
<feature type="domain" description="Carboxylesterase type B" evidence="2">
    <location>
        <begin position="6"/>
        <end position="222"/>
    </location>
</feature>
<dbReference type="InterPro" id="IPR050309">
    <property type="entry name" value="Type-B_Carboxylest/Lipase"/>
</dbReference>
<name>A2IA76_XENCH</name>